<name>A0ABV6EW90_9BRAD</name>
<dbReference type="InterPro" id="IPR029039">
    <property type="entry name" value="Flavoprotein-like_sf"/>
</dbReference>
<dbReference type="Pfam" id="PF02525">
    <property type="entry name" value="Flavodoxin_2"/>
    <property type="match status" value="1"/>
</dbReference>
<dbReference type="InterPro" id="IPR051545">
    <property type="entry name" value="NAD(P)H_dehydrogenase_qn"/>
</dbReference>
<accession>A0ABV6EW90</accession>
<dbReference type="Gene3D" id="3.40.50.360">
    <property type="match status" value="1"/>
</dbReference>
<protein>
    <submittedName>
        <fullName evidence="4">NAD(P)H-dependent oxidoreductase</fullName>
        <ecNumber evidence="4">1.-.-.-</ecNumber>
        <ecNumber evidence="4">1.6.99.-</ecNumber>
    </submittedName>
</protein>
<dbReference type="EC" id="1.-.-.-" evidence="4"/>
<keyword evidence="2 4" id="KW-0560">Oxidoreductase</keyword>
<dbReference type="PANTHER" id="PTHR10204">
    <property type="entry name" value="NAD P H OXIDOREDUCTASE-RELATED"/>
    <property type="match status" value="1"/>
</dbReference>
<comment type="caution">
    <text evidence="4">The sequence shown here is derived from an EMBL/GenBank/DDBJ whole genome shotgun (WGS) entry which is preliminary data.</text>
</comment>
<reference evidence="4 5" key="1">
    <citation type="submission" date="2024-09" db="EMBL/GenBank/DDBJ databases">
        <authorList>
            <person name="Sun Q."/>
            <person name="Mori K."/>
        </authorList>
    </citation>
    <scope>NUCLEOTIDE SEQUENCE [LARGE SCALE GENOMIC DNA]</scope>
    <source>
        <strain evidence="4 5">KCTC 23279</strain>
    </source>
</reference>
<evidence type="ECO:0000256" key="2">
    <source>
        <dbReference type="ARBA" id="ARBA00023002"/>
    </source>
</evidence>
<evidence type="ECO:0000256" key="1">
    <source>
        <dbReference type="ARBA" id="ARBA00006252"/>
    </source>
</evidence>
<dbReference type="EC" id="1.6.99.-" evidence="4"/>
<organism evidence="4 5">
    <name type="scientific">Rhodopseudomonas telluris</name>
    <dbReference type="NCBI Taxonomy" id="644215"/>
    <lineage>
        <taxon>Bacteria</taxon>
        <taxon>Pseudomonadati</taxon>
        <taxon>Pseudomonadota</taxon>
        <taxon>Alphaproteobacteria</taxon>
        <taxon>Hyphomicrobiales</taxon>
        <taxon>Nitrobacteraceae</taxon>
        <taxon>Rhodopseudomonas</taxon>
    </lineage>
</organism>
<evidence type="ECO:0000313" key="4">
    <source>
        <dbReference type="EMBL" id="MFC0242485.1"/>
    </source>
</evidence>
<feature type="domain" description="Flavodoxin-like fold" evidence="3">
    <location>
        <begin position="1"/>
        <end position="201"/>
    </location>
</feature>
<dbReference type="InterPro" id="IPR003680">
    <property type="entry name" value="Flavodoxin_fold"/>
</dbReference>
<dbReference type="SUPFAM" id="SSF52218">
    <property type="entry name" value="Flavoproteins"/>
    <property type="match status" value="1"/>
</dbReference>
<sequence length="253" mass="28771">MRAHIVLAHPEPASYNAHLAATAQRVLAEQGWTVTVSDLYAMGFDPCEAARHFVHPNDPNRFDAQSEQRHASANHTLPNHVADEIARLDQSDLVILQYPMWWHMPPAILKGWFDRVFAYGEIYTSRMRFENGRFKGKRAMLSVTVGTSEATYAYNGRSGDIDLMLWPVNFNLAYVGFDVVKPFVAYGVESGIRYSDPETIEARLRDIVVDWSRALQTIGERPNVPFNRMAEWGEDGRIISTAPSYSPFMRHQP</sequence>
<dbReference type="PANTHER" id="PTHR10204:SF34">
    <property type="entry name" value="NAD(P)H DEHYDROGENASE [QUINONE] 1 ISOFORM 1"/>
    <property type="match status" value="1"/>
</dbReference>
<proteinExistence type="inferred from homology"/>
<gene>
    <name evidence="4" type="ORF">ACFFJ6_18480</name>
</gene>
<comment type="similarity">
    <text evidence="1">Belongs to the NAD(P)H dehydrogenase (quinone) family.</text>
</comment>
<dbReference type="GO" id="GO:0016491">
    <property type="term" value="F:oxidoreductase activity"/>
    <property type="evidence" value="ECO:0007669"/>
    <property type="project" value="UniProtKB-KW"/>
</dbReference>
<dbReference type="Proteomes" id="UP001589775">
    <property type="component" value="Unassembled WGS sequence"/>
</dbReference>
<evidence type="ECO:0000313" key="5">
    <source>
        <dbReference type="Proteomes" id="UP001589775"/>
    </source>
</evidence>
<evidence type="ECO:0000259" key="3">
    <source>
        <dbReference type="Pfam" id="PF02525"/>
    </source>
</evidence>
<keyword evidence="5" id="KW-1185">Reference proteome</keyword>
<dbReference type="EMBL" id="JBHLWM010000008">
    <property type="protein sequence ID" value="MFC0242485.1"/>
    <property type="molecule type" value="Genomic_DNA"/>
</dbReference>